<dbReference type="RefSeq" id="WP_105062035.1">
    <property type="nucleotide sequence ID" value="NZ_MSCJ01000003.1"/>
</dbReference>
<dbReference type="PANTHER" id="PTHR33121:SF70">
    <property type="entry name" value="SIGNALING PROTEIN YKOW"/>
    <property type="match status" value="1"/>
</dbReference>
<dbReference type="AlphaFoldDB" id="A0A2S7VJ45"/>
<dbReference type="InterPro" id="IPR001633">
    <property type="entry name" value="EAL_dom"/>
</dbReference>
<dbReference type="InterPro" id="IPR050706">
    <property type="entry name" value="Cyclic-di-GMP_PDE-like"/>
</dbReference>
<dbReference type="InterPro" id="IPR035919">
    <property type="entry name" value="EAL_sf"/>
</dbReference>
<evidence type="ECO:0000313" key="5">
    <source>
        <dbReference type="Proteomes" id="UP000238730"/>
    </source>
</evidence>
<evidence type="ECO:0000259" key="2">
    <source>
        <dbReference type="PROSITE" id="PS50110"/>
    </source>
</evidence>
<proteinExistence type="predicted"/>
<dbReference type="Pfam" id="PF00072">
    <property type="entry name" value="Response_reg"/>
    <property type="match status" value="1"/>
</dbReference>
<dbReference type="Proteomes" id="UP000238730">
    <property type="component" value="Unassembled WGS sequence"/>
</dbReference>
<dbReference type="Gene3D" id="3.20.20.450">
    <property type="entry name" value="EAL domain"/>
    <property type="match status" value="1"/>
</dbReference>
<accession>A0A2S7VJ45</accession>
<gene>
    <name evidence="4" type="ORF">BTO08_18405</name>
</gene>
<keyword evidence="1" id="KW-0597">Phosphoprotein</keyword>
<dbReference type="InterPro" id="IPR011006">
    <property type="entry name" value="CheY-like_superfamily"/>
</dbReference>
<sequence length="400" mass="45730">MRILLIEDHDFQRQVLTTQLARIIDPVNDEIHCAVNGAEALKIMQQYQPQLLLCDLNMPEMDGISFLGHIAKQQFKGAIIITSALKQDILASVEKMCLNYKLNLLGTLAKPTCLKQISVLIETAKQTNALPERLPSCDIKLDEAFIDLAFEQYWFVPHFQPIVSLETGEWVACEALIRLVHPEYGTVPAYQFIDQIMAHNKEKQLALYIIHYVICYRSYFHNRKIAINISSKTLADPHFINCVLKLKEQYYDLNQWLYFELTESDIFESVGEAIESASRLSMHDFVLSIDDFGTGYSSLKQLETLTFNSLKLDLGFIQALPTSITAEAIVESCLLLTKRLNLVTIAEGVENLALWKQLQEMHCQQAQGYFISPPMPYDSIDQWYQQWQQKSASLAITHAE</sequence>
<organism evidence="4 5">
    <name type="scientific">Photobacterium angustum</name>
    <dbReference type="NCBI Taxonomy" id="661"/>
    <lineage>
        <taxon>Bacteria</taxon>
        <taxon>Pseudomonadati</taxon>
        <taxon>Pseudomonadota</taxon>
        <taxon>Gammaproteobacteria</taxon>
        <taxon>Vibrionales</taxon>
        <taxon>Vibrionaceae</taxon>
        <taxon>Photobacterium</taxon>
    </lineage>
</organism>
<dbReference type="InterPro" id="IPR001789">
    <property type="entry name" value="Sig_transdc_resp-reg_receiver"/>
</dbReference>
<feature type="domain" description="EAL" evidence="3">
    <location>
        <begin position="139"/>
        <end position="388"/>
    </location>
</feature>
<evidence type="ECO:0000259" key="3">
    <source>
        <dbReference type="PROSITE" id="PS50883"/>
    </source>
</evidence>
<dbReference type="GO" id="GO:0000160">
    <property type="term" value="P:phosphorelay signal transduction system"/>
    <property type="evidence" value="ECO:0007669"/>
    <property type="project" value="InterPro"/>
</dbReference>
<comment type="caution">
    <text evidence="4">The sequence shown here is derived from an EMBL/GenBank/DDBJ whole genome shotgun (WGS) entry which is preliminary data.</text>
</comment>
<dbReference type="SMART" id="SM00052">
    <property type="entry name" value="EAL"/>
    <property type="match status" value="1"/>
</dbReference>
<dbReference type="PANTHER" id="PTHR33121">
    <property type="entry name" value="CYCLIC DI-GMP PHOSPHODIESTERASE PDEF"/>
    <property type="match status" value="1"/>
</dbReference>
<reference evidence="4 5" key="1">
    <citation type="submission" date="2016-12" db="EMBL/GenBank/DDBJ databases">
        <title>Diversity of luminous bacteria.</title>
        <authorList>
            <person name="Yoshizawa S."/>
            <person name="Kogure K."/>
        </authorList>
    </citation>
    <scope>NUCLEOTIDE SEQUENCE [LARGE SCALE GENOMIC DNA]</scope>
    <source>
        <strain evidence="4 5">LC1-200</strain>
    </source>
</reference>
<feature type="domain" description="Response regulatory" evidence="2">
    <location>
        <begin position="2"/>
        <end position="125"/>
    </location>
</feature>
<evidence type="ECO:0000256" key="1">
    <source>
        <dbReference type="PROSITE-ProRule" id="PRU00169"/>
    </source>
</evidence>
<protein>
    <submittedName>
        <fullName evidence="4">Uncharacterized protein</fullName>
    </submittedName>
</protein>
<dbReference type="GO" id="GO:0071111">
    <property type="term" value="F:cyclic-guanylate-specific phosphodiesterase activity"/>
    <property type="evidence" value="ECO:0007669"/>
    <property type="project" value="InterPro"/>
</dbReference>
<evidence type="ECO:0000313" key="4">
    <source>
        <dbReference type="EMBL" id="PQJ62216.1"/>
    </source>
</evidence>
<dbReference type="SUPFAM" id="SSF52172">
    <property type="entry name" value="CheY-like"/>
    <property type="match status" value="1"/>
</dbReference>
<dbReference type="Gene3D" id="3.40.50.2300">
    <property type="match status" value="1"/>
</dbReference>
<dbReference type="CDD" id="cd01948">
    <property type="entry name" value="EAL"/>
    <property type="match status" value="1"/>
</dbReference>
<dbReference type="PROSITE" id="PS50110">
    <property type="entry name" value="RESPONSE_REGULATORY"/>
    <property type="match status" value="1"/>
</dbReference>
<dbReference type="OrthoDB" id="9812358at2"/>
<dbReference type="PROSITE" id="PS50883">
    <property type="entry name" value="EAL"/>
    <property type="match status" value="1"/>
</dbReference>
<dbReference type="SUPFAM" id="SSF141868">
    <property type="entry name" value="EAL domain-like"/>
    <property type="match status" value="1"/>
</dbReference>
<dbReference type="Pfam" id="PF00563">
    <property type="entry name" value="EAL"/>
    <property type="match status" value="1"/>
</dbReference>
<dbReference type="SMART" id="SM00448">
    <property type="entry name" value="REC"/>
    <property type="match status" value="1"/>
</dbReference>
<dbReference type="EMBL" id="MSCJ01000003">
    <property type="protein sequence ID" value="PQJ62216.1"/>
    <property type="molecule type" value="Genomic_DNA"/>
</dbReference>
<name>A0A2S7VJ45_PHOAN</name>
<feature type="modified residue" description="4-aspartylphosphate" evidence="1">
    <location>
        <position position="55"/>
    </location>
</feature>